<evidence type="ECO:0000256" key="4">
    <source>
        <dbReference type="ARBA" id="ARBA00022982"/>
    </source>
</evidence>
<dbReference type="GO" id="GO:0046872">
    <property type="term" value="F:metal ion binding"/>
    <property type="evidence" value="ECO:0007669"/>
    <property type="project" value="UniProtKB-KW"/>
</dbReference>
<dbReference type="SUPFAM" id="SSF54862">
    <property type="entry name" value="4Fe-4S ferredoxins"/>
    <property type="match status" value="1"/>
</dbReference>
<protein>
    <submittedName>
        <fullName evidence="10">Cytochrome c oxidase accessory protein CcoG</fullName>
    </submittedName>
</protein>
<feature type="domain" description="4Fe-4S ferredoxin-type" evidence="9">
    <location>
        <begin position="277"/>
        <end position="306"/>
    </location>
</feature>
<dbReference type="PROSITE" id="PS00198">
    <property type="entry name" value="4FE4S_FER_1"/>
    <property type="match status" value="1"/>
</dbReference>
<dbReference type="InterPro" id="IPR051684">
    <property type="entry name" value="Electron_Trans/Redox"/>
</dbReference>
<dbReference type="InterPro" id="IPR017896">
    <property type="entry name" value="4Fe4S_Fe-S-bd"/>
</dbReference>
<keyword evidence="8" id="KW-0812">Transmembrane</keyword>
<evidence type="ECO:0000256" key="2">
    <source>
        <dbReference type="ARBA" id="ARBA00022485"/>
    </source>
</evidence>
<sequence>MNLYTADNLQPAGGARRSGNGAGGGAGSVPPSEPLYEKRQKIFPKSVKGRFRRFKWLFMVLALAIYYLTPWIRWDRGPHAPDQAVLIDLSARRFYFFFIEIWPQEFFFVAGLLLMAGLGLFLLTSAVGRAWCGYACPQTVWVDLFLAVERFIDGDRNAQIKLNASPWTFAKLSKRVSKHATWLLIAVLTGGAWIFYFADAPGLAFDFVTGQAAMVAYWTVAILTATTYILGGLMREQVCIYMCPWPRIQGAMLDEHSLVVTYNDWRGEPRSRHAKKAAAAAQPVGDCVDCDACVAVCPMGIDIRDGQQMACITCALCIDACDNVMDKLGKPRGLIAYATLDEYDSNMAVATNGGRTVIEPARVRNADGSFVDRIREFRWQVIFRPRTLVYFGIWSLIGLGLVYALLARDRLQLNVVHDRNPQFVLESDGSIRNGYTVRLLNMVPEPRTIMLSLDGLPQATMRVVGVTDVPGQIVAIPAEPDKAMALRVFVTLPPSRDAKQQQVPELRFVAEDRSSHESDTYKATFNLPGGKK</sequence>
<feature type="region of interest" description="Disordered" evidence="7">
    <location>
        <begin position="1"/>
        <end position="33"/>
    </location>
</feature>
<evidence type="ECO:0000256" key="7">
    <source>
        <dbReference type="SAM" id="MobiDB-lite"/>
    </source>
</evidence>
<feature type="region of interest" description="Disordered" evidence="7">
    <location>
        <begin position="509"/>
        <end position="532"/>
    </location>
</feature>
<dbReference type="RefSeq" id="WP_153352519.1">
    <property type="nucleotide sequence ID" value="NZ_JAYKOO010000003.1"/>
</dbReference>
<feature type="transmembrane region" description="Helical" evidence="8">
    <location>
        <begin position="388"/>
        <end position="406"/>
    </location>
</feature>
<dbReference type="InterPro" id="IPR017900">
    <property type="entry name" value="4Fe4S_Fe_S_CS"/>
</dbReference>
<dbReference type="AlphaFoldDB" id="A0A6A8A2J0"/>
<dbReference type="Gene3D" id="1.10.1060.10">
    <property type="entry name" value="Alpha-helical ferredoxin"/>
    <property type="match status" value="1"/>
</dbReference>
<dbReference type="InterPro" id="IPR009051">
    <property type="entry name" value="Helical_ferredxn"/>
</dbReference>
<feature type="transmembrane region" description="Helical" evidence="8">
    <location>
        <begin position="180"/>
        <end position="198"/>
    </location>
</feature>
<evidence type="ECO:0000256" key="1">
    <source>
        <dbReference type="ARBA" id="ARBA00022448"/>
    </source>
</evidence>
<dbReference type="GO" id="GO:0005886">
    <property type="term" value="C:plasma membrane"/>
    <property type="evidence" value="ECO:0007669"/>
    <property type="project" value="TreeGrafter"/>
</dbReference>
<dbReference type="PANTHER" id="PTHR30176:SF3">
    <property type="entry name" value="FERREDOXIN-TYPE PROTEIN NAPH"/>
    <property type="match status" value="1"/>
</dbReference>
<dbReference type="InterPro" id="IPR032879">
    <property type="entry name" value="FixG_C"/>
</dbReference>
<evidence type="ECO:0000313" key="10">
    <source>
        <dbReference type="EMBL" id="MQY45013.1"/>
    </source>
</evidence>
<dbReference type="InterPro" id="IPR013783">
    <property type="entry name" value="Ig-like_fold"/>
</dbReference>
<keyword evidence="11" id="KW-1185">Reference proteome</keyword>
<feature type="transmembrane region" description="Helical" evidence="8">
    <location>
        <begin position="56"/>
        <end position="74"/>
    </location>
</feature>
<keyword evidence="3" id="KW-0479">Metal-binding</keyword>
<dbReference type="Proteomes" id="UP000435138">
    <property type="component" value="Unassembled WGS sequence"/>
</dbReference>
<reference evidence="10 11" key="1">
    <citation type="submission" date="2019-11" db="EMBL/GenBank/DDBJ databases">
        <title>Genome analysis of Rhizobacterium cereale a novel genus and species isolated from maize roots in North Spain.</title>
        <authorList>
            <person name="Menendez E."/>
            <person name="Flores-Felix J.D."/>
            <person name="Ramirez-Bahena M.-H."/>
            <person name="Igual J.M."/>
            <person name="Garcia-Fraile P."/>
            <person name="Peix A."/>
            <person name="Velazquez E."/>
        </authorList>
    </citation>
    <scope>NUCLEOTIDE SEQUENCE [LARGE SCALE GENOMIC DNA]</scope>
    <source>
        <strain evidence="10 11">RZME27</strain>
    </source>
</reference>
<dbReference type="GO" id="GO:0051539">
    <property type="term" value="F:4 iron, 4 sulfur cluster binding"/>
    <property type="evidence" value="ECO:0007669"/>
    <property type="project" value="UniProtKB-KW"/>
</dbReference>
<evidence type="ECO:0000256" key="8">
    <source>
        <dbReference type="SAM" id="Phobius"/>
    </source>
</evidence>
<dbReference type="PROSITE" id="PS51379">
    <property type="entry name" value="4FE4S_FER_2"/>
    <property type="match status" value="1"/>
</dbReference>
<evidence type="ECO:0000256" key="3">
    <source>
        <dbReference type="ARBA" id="ARBA00022723"/>
    </source>
</evidence>
<keyword evidence="8" id="KW-0472">Membrane</keyword>
<keyword evidence="6" id="KW-0411">Iron-sulfur</keyword>
<organism evidence="10 11">
    <name type="scientific">Endobacterium cereale</name>
    <dbReference type="NCBI Taxonomy" id="2663029"/>
    <lineage>
        <taxon>Bacteria</taxon>
        <taxon>Pseudomonadati</taxon>
        <taxon>Pseudomonadota</taxon>
        <taxon>Alphaproteobacteria</taxon>
        <taxon>Hyphomicrobiales</taxon>
        <taxon>Rhizobiaceae</taxon>
        <taxon>Endobacterium</taxon>
    </lineage>
</organism>
<feature type="transmembrane region" description="Helical" evidence="8">
    <location>
        <begin position="94"/>
        <end position="123"/>
    </location>
</feature>
<feature type="compositionally biased region" description="Basic and acidic residues" evidence="7">
    <location>
        <begin position="509"/>
        <end position="520"/>
    </location>
</feature>
<dbReference type="InterPro" id="IPR014116">
    <property type="entry name" value="Cyt_c_oxidase_cbb3_FixG"/>
</dbReference>
<dbReference type="PANTHER" id="PTHR30176">
    <property type="entry name" value="FERREDOXIN-TYPE PROTEIN NAPH"/>
    <property type="match status" value="1"/>
</dbReference>
<dbReference type="Pfam" id="PF11614">
    <property type="entry name" value="FixG_C"/>
    <property type="match status" value="1"/>
</dbReference>
<feature type="transmembrane region" description="Helical" evidence="8">
    <location>
        <begin position="210"/>
        <end position="230"/>
    </location>
</feature>
<evidence type="ECO:0000259" key="9">
    <source>
        <dbReference type="PROSITE" id="PS51379"/>
    </source>
</evidence>
<comment type="caution">
    <text evidence="10">The sequence shown here is derived from an EMBL/GenBank/DDBJ whole genome shotgun (WGS) entry which is preliminary data.</text>
</comment>
<dbReference type="NCBIfam" id="TIGR02745">
    <property type="entry name" value="ccoG_rdxA_fixG"/>
    <property type="match status" value="1"/>
</dbReference>
<keyword evidence="8" id="KW-1133">Transmembrane helix</keyword>
<accession>A0A6A8A2J0</accession>
<keyword evidence="2" id="KW-0004">4Fe-4S</keyword>
<evidence type="ECO:0000313" key="11">
    <source>
        <dbReference type="Proteomes" id="UP000435138"/>
    </source>
</evidence>
<dbReference type="Pfam" id="PF12801">
    <property type="entry name" value="Fer4_5"/>
    <property type="match status" value="1"/>
</dbReference>
<evidence type="ECO:0000256" key="5">
    <source>
        <dbReference type="ARBA" id="ARBA00023004"/>
    </source>
</evidence>
<proteinExistence type="predicted"/>
<dbReference type="Pfam" id="PF13746">
    <property type="entry name" value="Fer4_18"/>
    <property type="match status" value="1"/>
</dbReference>
<keyword evidence="5" id="KW-0408">Iron</keyword>
<keyword evidence="1" id="KW-0813">Transport</keyword>
<keyword evidence="4" id="KW-0249">Electron transport</keyword>
<gene>
    <name evidence="10" type="primary">ccoG</name>
    <name evidence="10" type="ORF">GAO09_02855</name>
</gene>
<evidence type="ECO:0000256" key="6">
    <source>
        <dbReference type="ARBA" id="ARBA00023014"/>
    </source>
</evidence>
<dbReference type="EMBL" id="WIXI01000022">
    <property type="protein sequence ID" value="MQY45013.1"/>
    <property type="molecule type" value="Genomic_DNA"/>
</dbReference>
<dbReference type="Gene3D" id="2.60.40.10">
    <property type="entry name" value="Immunoglobulins"/>
    <property type="match status" value="1"/>
</dbReference>
<name>A0A6A8A2J0_9HYPH</name>